<feature type="compositionally biased region" description="Polar residues" evidence="1">
    <location>
        <begin position="161"/>
        <end position="181"/>
    </location>
</feature>
<organism evidence="2 3">
    <name type="scientific">Fasciola gigantica</name>
    <name type="common">Giant liver fluke</name>
    <dbReference type="NCBI Taxonomy" id="46835"/>
    <lineage>
        <taxon>Eukaryota</taxon>
        <taxon>Metazoa</taxon>
        <taxon>Spiralia</taxon>
        <taxon>Lophotrochozoa</taxon>
        <taxon>Platyhelminthes</taxon>
        <taxon>Trematoda</taxon>
        <taxon>Digenea</taxon>
        <taxon>Plagiorchiida</taxon>
        <taxon>Echinostomata</taxon>
        <taxon>Echinostomatoidea</taxon>
        <taxon>Fasciolidae</taxon>
        <taxon>Fasciola</taxon>
    </lineage>
</organism>
<feature type="region of interest" description="Disordered" evidence="1">
    <location>
        <begin position="161"/>
        <end position="204"/>
    </location>
</feature>
<dbReference type="Proteomes" id="UP000316759">
    <property type="component" value="Unassembled WGS sequence"/>
</dbReference>
<feature type="region of interest" description="Disordered" evidence="1">
    <location>
        <begin position="115"/>
        <end position="146"/>
    </location>
</feature>
<sequence>MEKKRSQSLTLTPAEVKARRLKMLQTIEARRLELVNRQLSRAETKALRQLDFQRSQFRRRLSDVTGHPCSHIPAEASSVTFANSGECSPGDGLRAQTTKYRVTRPLSKVGRSLERPIQARVPKTSTENISGSTTQETHAKYNEETRPPFWIRIPSLGISSSDQTTELGSPNEALSPNTNADSESSSASSLLASPSVSSEMGGSDSLTLTNVGNFTFPPGEQLREPGTTRVSDMRPMWLKALYKLREKRYARMHGQQAEECEELAALVTGCSLTGTLPATAKRPTVKQGAALAR</sequence>
<comment type="caution">
    <text evidence="2">The sequence shown here is derived from an EMBL/GenBank/DDBJ whole genome shotgun (WGS) entry which is preliminary data.</text>
</comment>
<protein>
    <submittedName>
        <fullName evidence="2">Uncharacterized protein</fullName>
    </submittedName>
</protein>
<accession>A0A504YDP6</accession>
<name>A0A504YDP6_FASGI</name>
<evidence type="ECO:0000313" key="3">
    <source>
        <dbReference type="Proteomes" id="UP000316759"/>
    </source>
</evidence>
<reference evidence="2 3" key="1">
    <citation type="submission" date="2019-04" db="EMBL/GenBank/DDBJ databases">
        <title>Annotation for the trematode Fasciola gigantica.</title>
        <authorList>
            <person name="Choi Y.-J."/>
        </authorList>
    </citation>
    <scope>NUCLEOTIDE SEQUENCE [LARGE SCALE GENOMIC DNA]</scope>
    <source>
        <strain evidence="2">Uganda_cow_1</strain>
    </source>
</reference>
<dbReference type="OrthoDB" id="6239749at2759"/>
<gene>
    <name evidence="2" type="ORF">FGIG_03353</name>
</gene>
<proteinExistence type="predicted"/>
<feature type="compositionally biased region" description="Low complexity" evidence="1">
    <location>
        <begin position="182"/>
        <end position="199"/>
    </location>
</feature>
<evidence type="ECO:0000256" key="1">
    <source>
        <dbReference type="SAM" id="MobiDB-lite"/>
    </source>
</evidence>
<feature type="compositionally biased region" description="Basic and acidic residues" evidence="1">
    <location>
        <begin position="137"/>
        <end position="146"/>
    </location>
</feature>
<keyword evidence="3" id="KW-1185">Reference proteome</keyword>
<feature type="compositionally biased region" description="Polar residues" evidence="1">
    <location>
        <begin position="123"/>
        <end position="136"/>
    </location>
</feature>
<evidence type="ECO:0000313" key="2">
    <source>
        <dbReference type="EMBL" id="TPP58616.1"/>
    </source>
</evidence>
<dbReference type="AlphaFoldDB" id="A0A504YDP6"/>
<dbReference type="EMBL" id="SUNJ01011797">
    <property type="protein sequence ID" value="TPP58616.1"/>
    <property type="molecule type" value="Genomic_DNA"/>
</dbReference>